<evidence type="ECO:0000313" key="2">
    <source>
        <dbReference type="EMBL" id="VWB55285.1"/>
    </source>
</evidence>
<feature type="region of interest" description="Disordered" evidence="1">
    <location>
        <begin position="126"/>
        <end position="147"/>
    </location>
</feature>
<accession>A0A6P2KIJ2</accession>
<name>A0A6P2KIJ2_BURL3</name>
<feature type="compositionally biased region" description="Basic and acidic residues" evidence="1">
    <location>
        <begin position="90"/>
        <end position="107"/>
    </location>
</feature>
<protein>
    <submittedName>
        <fullName evidence="2">Uncharacterized protein</fullName>
    </submittedName>
</protein>
<proteinExistence type="predicted"/>
<evidence type="ECO:0000256" key="1">
    <source>
        <dbReference type="SAM" id="MobiDB-lite"/>
    </source>
</evidence>
<feature type="region of interest" description="Disordered" evidence="1">
    <location>
        <begin position="87"/>
        <end position="107"/>
    </location>
</feature>
<dbReference type="EMBL" id="CABVPU010000007">
    <property type="protein sequence ID" value="VWB55285.1"/>
    <property type="molecule type" value="Genomic_DNA"/>
</dbReference>
<dbReference type="Proteomes" id="UP000494174">
    <property type="component" value="Unassembled WGS sequence"/>
</dbReference>
<organism evidence="2 3">
    <name type="scientific">Burkholderia lata (strain ATCC 17760 / DSM 23089 / LMG 22485 / NCIMB 9086 / R18194 / 383)</name>
    <dbReference type="NCBI Taxonomy" id="482957"/>
    <lineage>
        <taxon>Bacteria</taxon>
        <taxon>Pseudomonadati</taxon>
        <taxon>Pseudomonadota</taxon>
        <taxon>Betaproteobacteria</taxon>
        <taxon>Burkholderiales</taxon>
        <taxon>Burkholderiaceae</taxon>
        <taxon>Burkholderia</taxon>
        <taxon>Burkholderia cepacia complex</taxon>
    </lineage>
</organism>
<reference evidence="2 3" key="1">
    <citation type="submission" date="2019-09" db="EMBL/GenBank/DDBJ databases">
        <authorList>
            <person name="Depoorter E."/>
        </authorList>
    </citation>
    <scope>NUCLEOTIDE SEQUENCE [LARGE SCALE GENOMIC DNA]</scope>
    <source>
        <strain evidence="2">R-15945</strain>
    </source>
</reference>
<dbReference type="AlphaFoldDB" id="A0A6P2KIJ2"/>
<evidence type="ECO:0000313" key="3">
    <source>
        <dbReference type="Proteomes" id="UP000494174"/>
    </source>
</evidence>
<gene>
    <name evidence="2" type="ORF">BLA15945_02587</name>
</gene>
<sequence>MRCRCRLAECGRHRHGVPVLVRIATPGFDTSLVVAHVTHAQIRRRKSVCFSPALNFLKTRRAARVAPVAGIVDAGVFRGDVKARKACTSRQDEADGSRTGSTRDCRSRRCRTTLDWHRLETRLTGDRRLARGPGHASRSNTQSRHNWENRFHANATASRRNAAFVSARSRPIAGMTRHRHYPAGDRHHRVASGRYRPATSSGTGRAFSIPARSVRRSHRACLG</sequence>